<evidence type="ECO:0000313" key="1">
    <source>
        <dbReference type="EMBL" id="TFU03450.1"/>
    </source>
</evidence>
<name>A0A4Y9ENZ7_9SPHN</name>
<dbReference type="PANTHER" id="PTHR37943">
    <property type="entry name" value="PROTEIN VES"/>
    <property type="match status" value="1"/>
</dbReference>
<dbReference type="RefSeq" id="WP_135246042.1">
    <property type="nucleotide sequence ID" value="NZ_SIHO01000002.1"/>
</dbReference>
<gene>
    <name evidence="1" type="ORF">EUV02_09780</name>
</gene>
<proteinExistence type="predicted"/>
<protein>
    <recommendedName>
        <fullName evidence="3">HutD family protein</fullName>
    </recommendedName>
</protein>
<dbReference type="Gene3D" id="2.60.120.10">
    <property type="entry name" value="Jelly Rolls"/>
    <property type="match status" value="1"/>
</dbReference>
<dbReference type="InterPro" id="IPR014710">
    <property type="entry name" value="RmlC-like_jellyroll"/>
</dbReference>
<reference evidence="1 2" key="1">
    <citation type="submission" date="2019-02" db="EMBL/GenBank/DDBJ databases">
        <title>Polymorphobacter sp. isolated from the lake at the Tibet of China.</title>
        <authorList>
            <person name="Li A."/>
        </authorList>
    </citation>
    <scope>NUCLEOTIDE SEQUENCE [LARGE SCALE GENOMIC DNA]</scope>
    <source>
        <strain evidence="1 2">DJ1R-1</strain>
    </source>
</reference>
<accession>A0A4Y9ENZ7</accession>
<evidence type="ECO:0000313" key="2">
    <source>
        <dbReference type="Proteomes" id="UP000297737"/>
    </source>
</evidence>
<comment type="caution">
    <text evidence="1">The sequence shown here is derived from an EMBL/GenBank/DDBJ whole genome shotgun (WGS) entry which is preliminary data.</text>
</comment>
<dbReference type="PANTHER" id="PTHR37943:SF1">
    <property type="entry name" value="PROTEIN VES"/>
    <property type="match status" value="1"/>
</dbReference>
<organism evidence="1 2">
    <name type="scientific">Glacieibacterium arshaanense</name>
    <dbReference type="NCBI Taxonomy" id="2511025"/>
    <lineage>
        <taxon>Bacteria</taxon>
        <taxon>Pseudomonadati</taxon>
        <taxon>Pseudomonadota</taxon>
        <taxon>Alphaproteobacteria</taxon>
        <taxon>Sphingomonadales</taxon>
        <taxon>Sphingosinicellaceae</taxon>
        <taxon>Glacieibacterium</taxon>
    </lineage>
</organism>
<evidence type="ECO:0008006" key="3">
    <source>
        <dbReference type="Google" id="ProtNLM"/>
    </source>
</evidence>
<dbReference type="InterPro" id="IPR010282">
    <property type="entry name" value="Uncharacterised_HutD/Ves"/>
</dbReference>
<keyword evidence="2" id="KW-1185">Reference proteome</keyword>
<dbReference type="SUPFAM" id="SSF51182">
    <property type="entry name" value="RmlC-like cupins"/>
    <property type="match status" value="1"/>
</dbReference>
<dbReference type="OrthoDB" id="9800082at2"/>
<dbReference type="EMBL" id="SIHO01000002">
    <property type="protein sequence ID" value="TFU03450.1"/>
    <property type="molecule type" value="Genomic_DNA"/>
</dbReference>
<dbReference type="Proteomes" id="UP000297737">
    <property type="component" value="Unassembled WGS sequence"/>
</dbReference>
<sequence>MVQLLHPHEYRPMPWRNGGGVTHEIHAAPSTHDDHDFDWRASIAVVDVDMPFSEYPGVDRSLALLGDGGVSMVHNRVGVAMTPHSPPFTFAGEDDVEMAVADKPVLVFNLMSRRGVKHSLSRKTCSPETRFGRTDKTQLLFALEDDHLIVDGVPRPRHSSVVIKPHGHGGPDLDIAFAGHGPVLHAEIH</sequence>
<dbReference type="Pfam" id="PF05962">
    <property type="entry name" value="HutD"/>
    <property type="match status" value="1"/>
</dbReference>
<dbReference type="AlphaFoldDB" id="A0A4Y9ENZ7"/>
<dbReference type="InterPro" id="IPR011051">
    <property type="entry name" value="RmlC_Cupin_sf"/>
</dbReference>